<keyword evidence="3" id="KW-1185">Reference proteome</keyword>
<dbReference type="EMBL" id="JBHUMM010000023">
    <property type="protein sequence ID" value="MFD2671969.1"/>
    <property type="molecule type" value="Genomic_DNA"/>
</dbReference>
<evidence type="ECO:0000313" key="3">
    <source>
        <dbReference type="Proteomes" id="UP001597497"/>
    </source>
</evidence>
<evidence type="ECO:0000259" key="1">
    <source>
        <dbReference type="PROSITE" id="PS50075"/>
    </source>
</evidence>
<evidence type="ECO:0000313" key="2">
    <source>
        <dbReference type="EMBL" id="MFD2671969.1"/>
    </source>
</evidence>
<protein>
    <submittedName>
        <fullName evidence="2">Acyl carrier protein</fullName>
    </submittedName>
</protein>
<organism evidence="2 3">
    <name type="scientific">Marinicrinis sediminis</name>
    <dbReference type="NCBI Taxonomy" id="1652465"/>
    <lineage>
        <taxon>Bacteria</taxon>
        <taxon>Bacillati</taxon>
        <taxon>Bacillota</taxon>
        <taxon>Bacilli</taxon>
        <taxon>Bacillales</taxon>
        <taxon>Paenibacillaceae</taxon>
    </lineage>
</organism>
<dbReference type="Pfam" id="PF00550">
    <property type="entry name" value="PP-binding"/>
    <property type="match status" value="1"/>
</dbReference>
<dbReference type="InterPro" id="IPR036736">
    <property type="entry name" value="ACP-like_sf"/>
</dbReference>
<feature type="domain" description="Carrier" evidence="1">
    <location>
        <begin position="1"/>
        <end position="79"/>
    </location>
</feature>
<gene>
    <name evidence="2" type="ORF">ACFSUC_10170</name>
</gene>
<reference evidence="3" key="1">
    <citation type="journal article" date="2019" name="Int. J. Syst. Evol. Microbiol.">
        <title>The Global Catalogue of Microorganisms (GCM) 10K type strain sequencing project: providing services to taxonomists for standard genome sequencing and annotation.</title>
        <authorList>
            <consortium name="The Broad Institute Genomics Platform"/>
            <consortium name="The Broad Institute Genome Sequencing Center for Infectious Disease"/>
            <person name="Wu L."/>
            <person name="Ma J."/>
        </authorList>
    </citation>
    <scope>NUCLEOTIDE SEQUENCE [LARGE SCALE GENOMIC DNA]</scope>
    <source>
        <strain evidence="3">KCTC 33676</strain>
    </source>
</reference>
<dbReference type="RefSeq" id="WP_379929443.1">
    <property type="nucleotide sequence ID" value="NZ_JBHUMM010000023.1"/>
</dbReference>
<name>A0ABW5RC55_9BACL</name>
<accession>A0ABW5RC55</accession>
<proteinExistence type="predicted"/>
<dbReference type="SUPFAM" id="SSF47336">
    <property type="entry name" value="ACP-like"/>
    <property type="match status" value="1"/>
</dbReference>
<dbReference type="Gene3D" id="1.10.1200.10">
    <property type="entry name" value="ACP-like"/>
    <property type="match status" value="1"/>
</dbReference>
<dbReference type="InterPro" id="IPR009081">
    <property type="entry name" value="PP-bd_ACP"/>
</dbReference>
<dbReference type="PROSITE" id="PS50075">
    <property type="entry name" value="CARRIER"/>
    <property type="match status" value="1"/>
</dbReference>
<sequence>MDKLTADEQLKQLLMDIFLMEEEEYKDDNGPEEIEGWDSLATVSMAVALHQTFHHHMSVEEVTRIHTIGDIKAYLRSKGVEI</sequence>
<comment type="caution">
    <text evidence="2">The sequence shown here is derived from an EMBL/GenBank/DDBJ whole genome shotgun (WGS) entry which is preliminary data.</text>
</comment>
<dbReference type="Proteomes" id="UP001597497">
    <property type="component" value="Unassembled WGS sequence"/>
</dbReference>